<comment type="similarity">
    <text evidence="7">Belongs to the protein kinase superfamily.</text>
</comment>
<dbReference type="AlphaFoldDB" id="A0A7C9E097"/>
<dbReference type="InterPro" id="IPR017441">
    <property type="entry name" value="Protein_kinase_ATP_BS"/>
</dbReference>
<evidence type="ECO:0000259" key="8">
    <source>
        <dbReference type="PROSITE" id="PS50011"/>
    </source>
</evidence>
<keyword evidence="5 6" id="KW-0067">ATP-binding</keyword>
<keyword evidence="4" id="KW-0418">Kinase</keyword>
<dbReference type="InterPro" id="IPR000719">
    <property type="entry name" value="Prot_kinase_dom"/>
</dbReference>
<dbReference type="FunFam" id="3.30.200.20:FF:000178">
    <property type="entry name" value="serine/threonine-protein kinase PBS1-like"/>
    <property type="match status" value="1"/>
</dbReference>
<feature type="domain" description="Protein kinase" evidence="8">
    <location>
        <begin position="40"/>
        <end position="323"/>
    </location>
</feature>
<dbReference type="FunFam" id="1.10.510.10:FF:000095">
    <property type="entry name" value="protein STRUBBELIG-RECEPTOR FAMILY 8"/>
    <property type="match status" value="1"/>
</dbReference>
<evidence type="ECO:0000313" key="9">
    <source>
        <dbReference type="EMBL" id="MBA4656460.1"/>
    </source>
</evidence>
<evidence type="ECO:0000256" key="6">
    <source>
        <dbReference type="PROSITE-ProRule" id="PRU10141"/>
    </source>
</evidence>
<keyword evidence="3 6" id="KW-0547">Nucleotide-binding</keyword>
<evidence type="ECO:0000256" key="5">
    <source>
        <dbReference type="ARBA" id="ARBA00022840"/>
    </source>
</evidence>
<organism evidence="9">
    <name type="scientific">Opuntia streptacantha</name>
    <name type="common">Prickly pear cactus</name>
    <name type="synonym">Opuntia cardona</name>
    <dbReference type="NCBI Taxonomy" id="393608"/>
    <lineage>
        <taxon>Eukaryota</taxon>
        <taxon>Viridiplantae</taxon>
        <taxon>Streptophyta</taxon>
        <taxon>Embryophyta</taxon>
        <taxon>Tracheophyta</taxon>
        <taxon>Spermatophyta</taxon>
        <taxon>Magnoliopsida</taxon>
        <taxon>eudicotyledons</taxon>
        <taxon>Gunneridae</taxon>
        <taxon>Pentapetalae</taxon>
        <taxon>Caryophyllales</taxon>
        <taxon>Cactineae</taxon>
        <taxon>Cactaceae</taxon>
        <taxon>Opuntioideae</taxon>
        <taxon>Opuntia</taxon>
    </lineage>
</organism>
<dbReference type="Gene3D" id="3.30.200.20">
    <property type="entry name" value="Phosphorylase Kinase, domain 1"/>
    <property type="match status" value="1"/>
</dbReference>
<dbReference type="PROSITE" id="PS50011">
    <property type="entry name" value="PROTEIN_KINASE_DOM"/>
    <property type="match status" value="1"/>
</dbReference>
<dbReference type="PROSITE" id="PS00107">
    <property type="entry name" value="PROTEIN_KINASE_ATP"/>
    <property type="match status" value="1"/>
</dbReference>
<evidence type="ECO:0000256" key="1">
    <source>
        <dbReference type="ARBA" id="ARBA00022527"/>
    </source>
</evidence>
<evidence type="ECO:0000256" key="4">
    <source>
        <dbReference type="ARBA" id="ARBA00022777"/>
    </source>
</evidence>
<reference evidence="9" key="1">
    <citation type="journal article" date="2013" name="J. Plant Res.">
        <title>Effect of fungi and light on seed germination of three Opuntia species from semiarid lands of central Mexico.</title>
        <authorList>
            <person name="Delgado-Sanchez P."/>
            <person name="Jimenez-Bremont J.F."/>
            <person name="Guerrero-Gonzalez Mde L."/>
            <person name="Flores J."/>
        </authorList>
    </citation>
    <scope>NUCLEOTIDE SEQUENCE</scope>
    <source>
        <tissue evidence="9">Cladode</tissue>
    </source>
</reference>
<dbReference type="Gene3D" id="1.10.510.10">
    <property type="entry name" value="Transferase(Phosphotransferase) domain 1"/>
    <property type="match status" value="1"/>
</dbReference>
<dbReference type="Pfam" id="PF07714">
    <property type="entry name" value="PK_Tyr_Ser-Thr"/>
    <property type="match status" value="1"/>
</dbReference>
<dbReference type="SMART" id="SM00220">
    <property type="entry name" value="S_TKc"/>
    <property type="match status" value="1"/>
</dbReference>
<dbReference type="CDD" id="cd14066">
    <property type="entry name" value="STKc_IRAK"/>
    <property type="match status" value="1"/>
</dbReference>
<name>A0A7C9E097_OPUST</name>
<dbReference type="InterPro" id="IPR008271">
    <property type="entry name" value="Ser/Thr_kinase_AS"/>
</dbReference>
<keyword evidence="2" id="KW-0808">Transferase</keyword>
<evidence type="ECO:0000256" key="3">
    <source>
        <dbReference type="ARBA" id="ARBA00022741"/>
    </source>
</evidence>
<dbReference type="InterPro" id="IPR052059">
    <property type="entry name" value="CR_Ser/Thr_kinase"/>
</dbReference>
<reference evidence="9" key="2">
    <citation type="submission" date="2020-07" db="EMBL/GenBank/DDBJ databases">
        <authorList>
            <person name="Vera ALvarez R."/>
            <person name="Arias-Moreno D.M."/>
            <person name="Jimenez-Jacinto V."/>
            <person name="Jimenez-Bremont J.F."/>
            <person name="Swaminathan K."/>
            <person name="Moose S.P."/>
            <person name="Guerrero-Gonzalez M.L."/>
            <person name="Marino-Ramirez L."/>
            <person name="Landsman D."/>
            <person name="Rodriguez-Kessler M."/>
            <person name="Delgado-Sanchez P."/>
        </authorList>
    </citation>
    <scope>NUCLEOTIDE SEQUENCE</scope>
    <source>
        <tissue evidence="9">Cladode</tissue>
    </source>
</reference>
<evidence type="ECO:0000256" key="7">
    <source>
        <dbReference type="RuleBase" id="RU000304"/>
    </source>
</evidence>
<dbReference type="GO" id="GO:0005524">
    <property type="term" value="F:ATP binding"/>
    <property type="evidence" value="ECO:0007669"/>
    <property type="project" value="UniProtKB-UniRule"/>
</dbReference>
<proteinExistence type="inferred from homology"/>
<accession>A0A7C9E097</accession>
<dbReference type="PANTHER" id="PTHR47973">
    <property type="entry name" value="CYSTEINE-RICH RECEPTOR-LIKE PROTEIN KINASE 3"/>
    <property type="match status" value="1"/>
</dbReference>
<dbReference type="InterPro" id="IPR001245">
    <property type="entry name" value="Ser-Thr/Tyr_kinase_cat_dom"/>
</dbReference>
<dbReference type="InterPro" id="IPR011009">
    <property type="entry name" value="Kinase-like_dom_sf"/>
</dbReference>
<dbReference type="SUPFAM" id="SSF56112">
    <property type="entry name" value="Protein kinase-like (PK-like)"/>
    <property type="match status" value="1"/>
</dbReference>
<evidence type="ECO:0000256" key="2">
    <source>
        <dbReference type="ARBA" id="ARBA00022679"/>
    </source>
</evidence>
<protein>
    <recommendedName>
        <fullName evidence="8">Protein kinase domain-containing protein</fullName>
    </recommendedName>
</protein>
<sequence>MAFGLMFCCGKGFDWKDSAENKKGWRVFSLKELLGATNNFNYDNKLGEGSFGSVYWGQLWDGSEIAVKRLKALSDKTAMFVAEIEILSRVRHKNLLSLRGYCAEGQEHLVVYDFMPNLSLHSYLHGQHSIECVLDWKRRMNIAVGSAEGIAYLHHHATPRMIHGDIKARNVLLDSDFQPRVADFGFAKIIPNDTTDLTKEKSALAYLAPEYVMLGRASKSCDVYSVGIVLLQLVSGRRAQLSSGTNHSIIDWALPLAHEGNLREIADPKLGGDFNEEELRRVVLIALTSTQKQPEKRPTMLELVEMLKGEAGDKLAEFEKSLFRNWHSAADEDENC</sequence>
<feature type="binding site" evidence="6">
    <location>
        <position position="68"/>
    </location>
    <ligand>
        <name>ATP</name>
        <dbReference type="ChEBI" id="CHEBI:30616"/>
    </ligand>
</feature>
<dbReference type="EMBL" id="GISG01192266">
    <property type="protein sequence ID" value="MBA4656460.1"/>
    <property type="molecule type" value="Transcribed_RNA"/>
</dbReference>
<dbReference type="PROSITE" id="PS00108">
    <property type="entry name" value="PROTEIN_KINASE_ST"/>
    <property type="match status" value="1"/>
</dbReference>
<dbReference type="GO" id="GO:0004674">
    <property type="term" value="F:protein serine/threonine kinase activity"/>
    <property type="evidence" value="ECO:0007669"/>
    <property type="project" value="UniProtKB-KW"/>
</dbReference>
<keyword evidence="1 7" id="KW-0723">Serine/threonine-protein kinase</keyword>